<evidence type="ECO:0000256" key="1">
    <source>
        <dbReference type="ARBA" id="ARBA00004196"/>
    </source>
</evidence>
<dbReference type="InterPro" id="IPR026906">
    <property type="entry name" value="LRR_5"/>
</dbReference>
<evidence type="ECO:0000313" key="5">
    <source>
        <dbReference type="Proteomes" id="UP001141422"/>
    </source>
</evidence>
<evidence type="ECO:0000256" key="3">
    <source>
        <dbReference type="SAM" id="Phobius"/>
    </source>
</evidence>
<dbReference type="NCBIfam" id="TIGR02543">
    <property type="entry name" value="List_Bact_rpt"/>
    <property type="match status" value="2"/>
</dbReference>
<dbReference type="InterPro" id="IPR053139">
    <property type="entry name" value="Surface_bspA-like"/>
</dbReference>
<dbReference type="Pfam" id="PF13306">
    <property type="entry name" value="LRR_5"/>
    <property type="match status" value="2"/>
</dbReference>
<name>A0ABT4IK27_9EURY</name>
<reference evidence="4" key="1">
    <citation type="submission" date="2022-12" db="EMBL/GenBank/DDBJ databases">
        <title>Isolation and characterisation of novel Methanocorpusculum spp. from native Australian herbivores indicates the genus is ancestrally host-associated.</title>
        <authorList>
            <person name="Volmer J.G."/>
            <person name="Soo R.M."/>
            <person name="Evans P.N."/>
            <person name="Hoedt E.C."/>
            <person name="Astorga Alsina A.L."/>
            <person name="Woodcroft B.J."/>
            <person name="Tyson G.W."/>
            <person name="Hugenholtz P."/>
            <person name="Morrison M."/>
        </authorList>
    </citation>
    <scope>NUCLEOTIDE SEQUENCE</scope>
    <source>
        <strain evidence="4">MG</strain>
    </source>
</reference>
<dbReference type="PANTHER" id="PTHR45661:SF3">
    <property type="entry name" value="IG-LIKE DOMAIN-CONTAINING PROTEIN"/>
    <property type="match status" value="1"/>
</dbReference>
<evidence type="ECO:0000256" key="2">
    <source>
        <dbReference type="SAM" id="MobiDB-lite"/>
    </source>
</evidence>
<accession>A0ABT4IK27</accession>
<dbReference type="Pfam" id="PF09479">
    <property type="entry name" value="Flg_new"/>
    <property type="match status" value="2"/>
</dbReference>
<feature type="compositionally biased region" description="Polar residues" evidence="2">
    <location>
        <begin position="1011"/>
        <end position="1020"/>
    </location>
</feature>
<gene>
    <name evidence="4" type="ORF">O0S10_10370</name>
</gene>
<feature type="transmembrane region" description="Helical" evidence="3">
    <location>
        <begin position="1033"/>
        <end position="1054"/>
    </location>
</feature>
<organism evidence="4 5">
    <name type="scientific">Methanocorpusculum petauri</name>
    <dbReference type="NCBI Taxonomy" id="3002863"/>
    <lineage>
        <taxon>Archaea</taxon>
        <taxon>Methanobacteriati</taxon>
        <taxon>Methanobacteriota</taxon>
        <taxon>Stenosarchaea group</taxon>
        <taxon>Methanomicrobia</taxon>
        <taxon>Methanomicrobiales</taxon>
        <taxon>Methanocorpusculaceae</taxon>
        <taxon>Methanocorpusculum</taxon>
    </lineage>
</organism>
<dbReference type="InterPro" id="IPR013378">
    <property type="entry name" value="InlB-like_B-rpt"/>
</dbReference>
<keyword evidence="3" id="KW-1133">Transmembrane helix</keyword>
<keyword evidence="5" id="KW-1185">Reference proteome</keyword>
<proteinExistence type="predicted"/>
<comment type="subcellular location">
    <subcellularLocation>
        <location evidence="1">Cell envelope</location>
    </subcellularLocation>
</comment>
<dbReference type="RefSeq" id="WP_268925806.1">
    <property type="nucleotide sequence ID" value="NZ_JAPTGB010000039.1"/>
</dbReference>
<feature type="region of interest" description="Disordered" evidence="2">
    <location>
        <begin position="1003"/>
        <end position="1027"/>
    </location>
</feature>
<dbReference type="Gene3D" id="3.80.10.10">
    <property type="entry name" value="Ribonuclease Inhibitor"/>
    <property type="match status" value="1"/>
</dbReference>
<dbReference type="EMBL" id="JAPTGB010000039">
    <property type="protein sequence ID" value="MCZ0861612.1"/>
    <property type="molecule type" value="Genomic_DNA"/>
</dbReference>
<evidence type="ECO:0000313" key="4">
    <source>
        <dbReference type="EMBL" id="MCZ0861612.1"/>
    </source>
</evidence>
<keyword evidence="3" id="KW-0812">Transmembrane</keyword>
<dbReference type="InterPro" id="IPR042229">
    <property type="entry name" value="Listeria/Bacterioides_rpt_sf"/>
</dbReference>
<dbReference type="Gene3D" id="2.60.40.4270">
    <property type="entry name" value="Listeria-Bacteroides repeat domain"/>
    <property type="match status" value="2"/>
</dbReference>
<dbReference type="PANTHER" id="PTHR45661">
    <property type="entry name" value="SURFACE ANTIGEN"/>
    <property type="match status" value="1"/>
</dbReference>
<sequence length="1121" mass="122912">MKGETPAVFPKKRSVLLLAAVVLLVCCCLVVPVVAAEGSGTQDDPIAVPEYGYIIDKGNLLGINVTWLDTVAPSGDKVWLELKIPASINGQQVTQIARSTGSFNKNIGQDTSKKIAAGSRYQISSVDLSAAVHLTKIGSQAFLYRSEISGVITLPDSVEVLEKSVFNGCSGLTGVYLSSGLKQIGTTSSGSVFKDCTGLQFIRVKGNDASDGNFTLPDTLTTIGQQSFQTCFAASVSTSVTIPASVEYIGQEAFYNSDAITTIFIERKLATSYDNGYEKYNTNAFKASSYGPGKRLTIFPNSYYGWKFIATGPYGDSLTYPLTLKFTGATDHNHLILYKQPINYAYNEETGEWKFDREYALPPVPDQGDTPRPGHTYGWAYKSGATAVLLDINWKYTGSQSTSVTVHPIDVLAPPTIQPSIDGVALSQSGPPFHLTVSGGQHVGVSVTHPLAGTGDEEGHVYFKYEWTDVQDGKNGQRMSAENELFGKEQENPSISIRNTADARYESGDFYYVEVYAYYHDSSTRKDTLYYKSHDNVIYFVSDQDTKATVSTVYLLYVTVVDPVVIEPVNLTIYANDNFPSPLYSGIPENAVIKVNGAEWENDDYLYPFKIAYYNTTTNTPISKPDTPGIYNATIQPVSGVRLAQITIDGSPVTFRNGTLTVRHITDANETIPVAQQTRGSDGISVSVPADTTYYLNNNTSLPVTSGTIHLLHDEILAGGVDTLKQIAQAHFDESSNYEMKYFDLIDTGNGHTWVSSSKDVTITWPYPGGTDENTEFTLLHYLDLHREYFTDEDLNSKTETVTVTKTDSGIQFSIPQSGFSPFALIWSDSTTHTVTFETYDGSQTQKVVKDGEPLSRPADPVREGYTFTGWYTDQDCDNPWDFRTPVTEDMTLYAGWKQNNPPSGGSSSDGNMDNAFRVLFNDGSTTLFVVTDLSYGDTLTKPEDPVKDGCAFAGWHKDAACTQLWDFADGILGDMTLYAKWTPVQTVTPTVTPTATVSVTPTVTAEPSGLPTTTPTVQPTGDDEDGKPAGSVLPLVGGVLILIFAVLLLFLLLRHTVTFLIPTGGEITKHRIRVWHGRYIDPADLPELLRTAVWYRDAARRERWDFNEDCVTKSMELYLG</sequence>
<keyword evidence="3" id="KW-0472">Membrane</keyword>
<dbReference type="Proteomes" id="UP001141422">
    <property type="component" value="Unassembled WGS sequence"/>
</dbReference>
<comment type="caution">
    <text evidence="4">The sequence shown here is derived from an EMBL/GenBank/DDBJ whole genome shotgun (WGS) entry which is preliminary data.</text>
</comment>
<protein>
    <submittedName>
        <fullName evidence="4">InlB B-repeat-containing protein</fullName>
    </submittedName>
</protein>
<dbReference type="InterPro" id="IPR032675">
    <property type="entry name" value="LRR_dom_sf"/>
</dbReference>